<keyword evidence="4" id="KW-1015">Disulfide bond</keyword>
<protein>
    <recommendedName>
        <fullName evidence="5">Beta-microseminoprotein</fullName>
    </recommendedName>
</protein>
<dbReference type="Gene3D" id="2.60.40.1900">
    <property type="entry name" value="Beta-microseminoprotein (PSP94) domain"/>
    <property type="match status" value="1"/>
</dbReference>
<dbReference type="InterPro" id="IPR008735">
    <property type="entry name" value="PSP94"/>
</dbReference>
<evidence type="ECO:0000313" key="7">
    <source>
        <dbReference type="Proteomes" id="UP001652640"/>
    </source>
</evidence>
<feature type="signal peptide" evidence="5">
    <location>
        <begin position="1"/>
        <end position="36"/>
    </location>
</feature>
<evidence type="ECO:0000256" key="4">
    <source>
        <dbReference type="ARBA" id="ARBA00023157"/>
    </source>
</evidence>
<name>A0ABM4J8J5_ODOVR</name>
<reference evidence="8" key="2">
    <citation type="submission" date="2025-08" db="UniProtKB">
        <authorList>
            <consortium name="RefSeq"/>
        </authorList>
    </citation>
    <scope>IDENTIFICATION</scope>
    <source>
        <tissue evidence="8">Tongue muscle</tissue>
    </source>
</reference>
<dbReference type="PANTHER" id="PTHR10500">
    <property type="entry name" value="BETA-MICROSEMINOPROTEIN"/>
    <property type="match status" value="1"/>
</dbReference>
<dbReference type="GeneID" id="110129219"/>
<reference evidence="7" key="1">
    <citation type="journal article" date="2022" name="J. Hered.">
        <title>A De Novo Chromosome-Level Genome Assembly of the White-Tailed Deer, Odocoileus Virginianus.</title>
        <authorList>
            <person name="London E.W."/>
            <person name="Roca A.L."/>
            <person name="Novakofski J.E."/>
            <person name="Mateus-Pinilla N.E."/>
        </authorList>
    </citation>
    <scope>NUCLEOTIDE SEQUENCE [LARGE SCALE GENOMIC DNA]</scope>
</reference>
<comment type="subcellular location">
    <subcellularLocation>
        <location evidence="1 5">Secreted</location>
    </subcellularLocation>
</comment>
<sequence length="199" mass="20894">MAPGTPRTGQAAGTRGGWGVICLVASLLLQHQGVHGKCYFQAQGKAGRGVRKDACRGHGRKGSEMVPWQQAQTPWRWDAGGATRGGSAPLPLGSGTNISCSSPAPCHYEGKYFTLGESWLRKDCFHCTCLHPVGVGCCDTSQHPIDFPAGCEVRQEAGTCQFSLVQKSDPRLPCKGGGPDPEWGSANTPVPAAPAPHSS</sequence>
<feature type="region of interest" description="Disordered" evidence="6">
    <location>
        <begin position="168"/>
        <end position="199"/>
    </location>
</feature>
<evidence type="ECO:0000313" key="8">
    <source>
        <dbReference type="RefSeq" id="XP_070336390.1"/>
    </source>
</evidence>
<dbReference type="PANTHER" id="PTHR10500:SF4">
    <property type="entry name" value="PROSTATE-ASSOCIATED MICROSEMINOPROTEIN"/>
    <property type="match status" value="1"/>
</dbReference>
<accession>A0ABM4J8J5</accession>
<gene>
    <name evidence="8" type="primary">MSMP</name>
</gene>
<evidence type="ECO:0000256" key="3">
    <source>
        <dbReference type="ARBA" id="ARBA00022525"/>
    </source>
</evidence>
<evidence type="ECO:0000256" key="2">
    <source>
        <dbReference type="ARBA" id="ARBA00010352"/>
    </source>
</evidence>
<evidence type="ECO:0000256" key="1">
    <source>
        <dbReference type="ARBA" id="ARBA00004613"/>
    </source>
</evidence>
<keyword evidence="5" id="KW-0732">Signal</keyword>
<evidence type="ECO:0000256" key="6">
    <source>
        <dbReference type="SAM" id="MobiDB-lite"/>
    </source>
</evidence>
<keyword evidence="3 5" id="KW-0964">Secreted</keyword>
<proteinExistence type="inferred from homology"/>
<feature type="chain" id="PRO_5044994466" description="Beta-microseminoprotein" evidence="5">
    <location>
        <begin position="37"/>
        <end position="199"/>
    </location>
</feature>
<organism evidence="7 8">
    <name type="scientific">Odocoileus virginianus</name>
    <name type="common">White-tailed deer</name>
    <dbReference type="NCBI Taxonomy" id="9874"/>
    <lineage>
        <taxon>Eukaryota</taxon>
        <taxon>Metazoa</taxon>
        <taxon>Chordata</taxon>
        <taxon>Craniata</taxon>
        <taxon>Vertebrata</taxon>
        <taxon>Euteleostomi</taxon>
        <taxon>Mammalia</taxon>
        <taxon>Eutheria</taxon>
        <taxon>Laurasiatheria</taxon>
        <taxon>Artiodactyla</taxon>
        <taxon>Ruminantia</taxon>
        <taxon>Pecora</taxon>
        <taxon>Cervidae</taxon>
        <taxon>Odocoileinae</taxon>
        <taxon>Odocoileus</taxon>
    </lineage>
</organism>
<evidence type="ECO:0000256" key="5">
    <source>
        <dbReference type="RuleBase" id="RU364124"/>
    </source>
</evidence>
<dbReference type="Proteomes" id="UP001652640">
    <property type="component" value="Chromosome 18"/>
</dbReference>
<dbReference type="RefSeq" id="XP_070336390.1">
    <property type="nucleotide sequence ID" value="XM_070480289.1"/>
</dbReference>
<comment type="similarity">
    <text evidence="2 5">Belongs to the beta-microseminoprotein family.</text>
</comment>
<keyword evidence="7" id="KW-1185">Reference proteome</keyword>
<dbReference type="Pfam" id="PF05825">
    <property type="entry name" value="PSP94"/>
    <property type="match status" value="1"/>
</dbReference>